<dbReference type="Proteomes" id="UP001595547">
    <property type="component" value="Unassembled WGS sequence"/>
</dbReference>
<proteinExistence type="predicted"/>
<organism evidence="1 2">
    <name type="scientific">Cypionkella sinensis</name>
    <dbReference type="NCBI Taxonomy" id="1756043"/>
    <lineage>
        <taxon>Bacteria</taxon>
        <taxon>Pseudomonadati</taxon>
        <taxon>Pseudomonadota</taxon>
        <taxon>Alphaproteobacteria</taxon>
        <taxon>Rhodobacterales</taxon>
        <taxon>Paracoccaceae</taxon>
        <taxon>Cypionkella</taxon>
    </lineage>
</organism>
<comment type="caution">
    <text evidence="1">The sequence shown here is derived from an EMBL/GenBank/DDBJ whole genome shotgun (WGS) entry which is preliminary data.</text>
</comment>
<accession>A0ABV7IZ38</accession>
<evidence type="ECO:0008006" key="3">
    <source>
        <dbReference type="Google" id="ProtNLM"/>
    </source>
</evidence>
<gene>
    <name evidence="1" type="ORF">ACFOGH_02640</name>
</gene>
<dbReference type="EMBL" id="JBHRTO010000001">
    <property type="protein sequence ID" value="MFC3179874.1"/>
    <property type="molecule type" value="Genomic_DNA"/>
</dbReference>
<keyword evidence="2" id="KW-1185">Reference proteome</keyword>
<evidence type="ECO:0000313" key="1">
    <source>
        <dbReference type="EMBL" id="MFC3179874.1"/>
    </source>
</evidence>
<dbReference type="RefSeq" id="WP_380071495.1">
    <property type="nucleotide sequence ID" value="NZ_JBHRTO010000001.1"/>
</dbReference>
<protein>
    <recommendedName>
        <fullName evidence="3">Glycosyltransferase family 1 protein</fullName>
    </recommendedName>
</protein>
<evidence type="ECO:0000313" key="2">
    <source>
        <dbReference type="Proteomes" id="UP001595547"/>
    </source>
</evidence>
<name>A0ABV7IZ38_9RHOB</name>
<reference evidence="2" key="1">
    <citation type="journal article" date="2019" name="Int. J. Syst. Evol. Microbiol.">
        <title>The Global Catalogue of Microorganisms (GCM) 10K type strain sequencing project: providing services to taxonomists for standard genome sequencing and annotation.</title>
        <authorList>
            <consortium name="The Broad Institute Genomics Platform"/>
            <consortium name="The Broad Institute Genome Sequencing Center for Infectious Disease"/>
            <person name="Wu L."/>
            <person name="Ma J."/>
        </authorList>
    </citation>
    <scope>NUCLEOTIDE SEQUENCE [LARGE SCALE GENOMIC DNA]</scope>
    <source>
        <strain evidence="2">KCTC 52039</strain>
    </source>
</reference>
<sequence length="299" mass="33659">MTKRPNYIVFAPGYDPDSGGSIFLHQLVHALNQLGEKAYLWHWDTPRMTLGDQVQAVLQRPSRLWKAAKFERDATLNTPVARQGNLTADSIVVYPEVTLGNPLNARHIARWLLYRPGLRQPYSFTTGEMFFRAGEMSDLPELTGGAPELFVWRINPVYRDEARVDRQGSCYIVRKGDAKPRIPETAQAIQIDGMSHAEVAEVFNRCTTFYSYDEATLYSQYAAICGCDSVVIPGLYPSRAEWVQSHALARYGVAYGLDDLDHARATRHLTLGVLQAQETKGMQTVQDFVDLTQARFGAR</sequence>